<evidence type="ECO:0000259" key="5">
    <source>
        <dbReference type="Pfam" id="PF01869"/>
    </source>
</evidence>
<sequence length="258" mass="28599">MMIFCGIDCGTETLKIVLHVNGSLQWLVLPYESQFEPSFVEEVSYNFFKNQGIKISDIRNTVVTGSGRKLVTFAKKTLPEIFCLAKAVEKFFPDAGVAIDIGARSFNIIRCKRGRILKFITNNRCAAGAGISLKILSDILEVSLKELDDLYFLSQTPCYIHSACAVFMESEVISFLHQGKKVEDIIKGAILNFAGKIATLIAEVENEREIVFSGGVARMKSIAFALQDKLKKQILIPQNPEIINAIGASLIAQEMDIR</sequence>
<dbReference type="NCBIfam" id="TIGR00241">
    <property type="entry name" value="CoA_E_activ"/>
    <property type="match status" value="1"/>
</dbReference>
<dbReference type="InterPro" id="IPR043129">
    <property type="entry name" value="ATPase_NBD"/>
</dbReference>
<dbReference type="SUPFAM" id="SSF53067">
    <property type="entry name" value="Actin-like ATPase domain"/>
    <property type="match status" value="1"/>
</dbReference>
<gene>
    <name evidence="6" type="ORF">ENQ77_08180</name>
</gene>
<dbReference type="AlphaFoldDB" id="A0A7C2K4V3"/>
<evidence type="ECO:0000256" key="2">
    <source>
        <dbReference type="ARBA" id="ARBA00022723"/>
    </source>
</evidence>
<proteinExistence type="predicted"/>
<dbReference type="GO" id="GO:0051536">
    <property type="term" value="F:iron-sulfur cluster binding"/>
    <property type="evidence" value="ECO:0007669"/>
    <property type="project" value="UniProtKB-KW"/>
</dbReference>
<dbReference type="PANTHER" id="PTHR32329:SF2">
    <property type="entry name" value="BIFUNCTIONAL PROTEIN [INCLUDES 2-HYDROXYACYL-COA DEHYDRATASE (N-TER) AND ITS ACTIVATOR DOMAIN (C_TERM)"/>
    <property type="match status" value="1"/>
</dbReference>
<keyword evidence="4" id="KW-0411">Iron-sulfur</keyword>
<dbReference type="InterPro" id="IPR008275">
    <property type="entry name" value="CoA_E_activase_dom"/>
</dbReference>
<organism evidence="6">
    <name type="scientific">candidate division WOR-3 bacterium</name>
    <dbReference type="NCBI Taxonomy" id="2052148"/>
    <lineage>
        <taxon>Bacteria</taxon>
        <taxon>Bacteria division WOR-3</taxon>
    </lineage>
</organism>
<dbReference type="PANTHER" id="PTHR32329">
    <property type="entry name" value="BIFUNCTIONAL PROTEIN [INCLUDES 2-HYDROXYACYL-COA DEHYDRATASE (N-TER) AND ITS ACTIVATOR DOMAIN (C_TERM)-RELATED"/>
    <property type="match status" value="1"/>
</dbReference>
<dbReference type="EMBL" id="DSOL01000232">
    <property type="protein sequence ID" value="HEN28601.1"/>
    <property type="molecule type" value="Genomic_DNA"/>
</dbReference>
<reference evidence="6" key="1">
    <citation type="journal article" date="2020" name="mSystems">
        <title>Genome- and Community-Level Interaction Insights into Carbon Utilization and Element Cycling Functions of Hydrothermarchaeota in Hydrothermal Sediment.</title>
        <authorList>
            <person name="Zhou Z."/>
            <person name="Liu Y."/>
            <person name="Xu W."/>
            <person name="Pan J."/>
            <person name="Luo Z.H."/>
            <person name="Li M."/>
        </authorList>
    </citation>
    <scope>NUCLEOTIDE SEQUENCE [LARGE SCALE GENOMIC DNA]</scope>
    <source>
        <strain evidence="6">SpSt-34</strain>
    </source>
</reference>
<evidence type="ECO:0000256" key="1">
    <source>
        <dbReference type="ARBA" id="ARBA00001966"/>
    </source>
</evidence>
<keyword evidence="2" id="KW-0479">Metal-binding</keyword>
<comment type="caution">
    <text evidence="6">The sequence shown here is derived from an EMBL/GenBank/DDBJ whole genome shotgun (WGS) entry which is preliminary data.</text>
</comment>
<comment type="cofactor">
    <cofactor evidence="1">
        <name>[4Fe-4S] cluster</name>
        <dbReference type="ChEBI" id="CHEBI:49883"/>
    </cofactor>
</comment>
<accession>A0A7C2K4V3</accession>
<dbReference type="InterPro" id="IPR051805">
    <property type="entry name" value="Dehydratase_Activator_Redct"/>
</dbReference>
<evidence type="ECO:0000256" key="3">
    <source>
        <dbReference type="ARBA" id="ARBA00023004"/>
    </source>
</evidence>
<dbReference type="Pfam" id="PF01869">
    <property type="entry name" value="BcrAD_BadFG"/>
    <property type="match status" value="1"/>
</dbReference>
<feature type="domain" description="ATPase BadF/BadG/BcrA/BcrD type" evidence="5">
    <location>
        <begin position="6"/>
        <end position="252"/>
    </location>
</feature>
<dbReference type="GO" id="GO:0046872">
    <property type="term" value="F:metal ion binding"/>
    <property type="evidence" value="ECO:0007669"/>
    <property type="project" value="UniProtKB-KW"/>
</dbReference>
<dbReference type="InterPro" id="IPR002731">
    <property type="entry name" value="ATPase_BadF"/>
</dbReference>
<protein>
    <recommendedName>
        <fullName evidence="5">ATPase BadF/BadG/BcrA/BcrD type domain-containing protein</fullName>
    </recommendedName>
</protein>
<evidence type="ECO:0000313" key="6">
    <source>
        <dbReference type="EMBL" id="HEN28601.1"/>
    </source>
</evidence>
<dbReference type="Gene3D" id="3.30.420.40">
    <property type="match status" value="2"/>
</dbReference>
<evidence type="ECO:0000256" key="4">
    <source>
        <dbReference type="ARBA" id="ARBA00023014"/>
    </source>
</evidence>
<name>A0A7C2K4V3_UNCW3</name>
<keyword evidence="3" id="KW-0408">Iron</keyword>